<comment type="caution">
    <text evidence="2">The sequence shown here is derived from an EMBL/GenBank/DDBJ whole genome shotgun (WGS) entry which is preliminary data.</text>
</comment>
<name>A0A7J5YJ33_DISMA</name>
<dbReference type="AlphaFoldDB" id="A0A7J5YJ33"/>
<keyword evidence="3" id="KW-1185">Reference proteome</keyword>
<evidence type="ECO:0000313" key="3">
    <source>
        <dbReference type="Proteomes" id="UP000518266"/>
    </source>
</evidence>
<evidence type="ECO:0000313" key="2">
    <source>
        <dbReference type="EMBL" id="KAF3848789.1"/>
    </source>
</evidence>
<evidence type="ECO:0008006" key="4">
    <source>
        <dbReference type="Google" id="ProtNLM"/>
    </source>
</evidence>
<feature type="region of interest" description="Disordered" evidence="1">
    <location>
        <begin position="58"/>
        <end position="124"/>
    </location>
</feature>
<dbReference type="Proteomes" id="UP000518266">
    <property type="component" value="Unassembled WGS sequence"/>
</dbReference>
<organism evidence="2 3">
    <name type="scientific">Dissostichus mawsoni</name>
    <name type="common">Antarctic cod</name>
    <dbReference type="NCBI Taxonomy" id="36200"/>
    <lineage>
        <taxon>Eukaryota</taxon>
        <taxon>Metazoa</taxon>
        <taxon>Chordata</taxon>
        <taxon>Craniata</taxon>
        <taxon>Vertebrata</taxon>
        <taxon>Euteleostomi</taxon>
        <taxon>Actinopterygii</taxon>
        <taxon>Neopterygii</taxon>
        <taxon>Teleostei</taxon>
        <taxon>Neoteleostei</taxon>
        <taxon>Acanthomorphata</taxon>
        <taxon>Eupercaria</taxon>
        <taxon>Perciformes</taxon>
        <taxon>Notothenioidei</taxon>
        <taxon>Nototheniidae</taxon>
        <taxon>Dissostichus</taxon>
    </lineage>
</organism>
<accession>A0A7J5YJ33</accession>
<gene>
    <name evidence="2" type="ORF">F7725_015286</name>
</gene>
<protein>
    <recommendedName>
        <fullName evidence="4">MADF domain-containing protein</fullName>
    </recommendedName>
</protein>
<dbReference type="EMBL" id="JAAKFY010000012">
    <property type="protein sequence ID" value="KAF3848789.1"/>
    <property type="molecule type" value="Genomic_DNA"/>
</dbReference>
<feature type="non-terminal residue" evidence="2">
    <location>
        <position position="1"/>
    </location>
</feature>
<evidence type="ECO:0000256" key="1">
    <source>
        <dbReference type="SAM" id="MobiDB-lite"/>
    </source>
</evidence>
<dbReference type="OrthoDB" id="8881252at2759"/>
<proteinExistence type="predicted"/>
<sequence length="124" mass="13919">MRKKWDSLRTKYTRYRKLAPSGSCGAQRTGRQQWILTRLQFLEPYTKRKESTMNLTITDHPPVAPAVAPAVKPRPAPLRSPSTLMLSPALPWQNPPSAPHRHRSERGQAHSALEGLRRSAGFAG</sequence>
<reference evidence="2 3" key="1">
    <citation type="submission" date="2020-03" db="EMBL/GenBank/DDBJ databases">
        <title>Dissostichus mawsoni Genome sequencing and assembly.</title>
        <authorList>
            <person name="Park H."/>
        </authorList>
    </citation>
    <scope>NUCLEOTIDE SEQUENCE [LARGE SCALE GENOMIC DNA]</scope>
    <source>
        <strain evidence="2">DM0001</strain>
        <tissue evidence="2">Muscle</tissue>
    </source>
</reference>